<name>A0A8A3PEA4_9HELO</name>
<keyword evidence="3" id="KW-1185">Reference proteome</keyword>
<feature type="compositionally biased region" description="Polar residues" evidence="1">
    <location>
        <begin position="253"/>
        <end position="274"/>
    </location>
</feature>
<feature type="compositionally biased region" description="Polar residues" evidence="1">
    <location>
        <begin position="283"/>
        <end position="299"/>
    </location>
</feature>
<organism evidence="2 3">
    <name type="scientific">Monilinia vaccinii-corymbosi</name>
    <dbReference type="NCBI Taxonomy" id="61207"/>
    <lineage>
        <taxon>Eukaryota</taxon>
        <taxon>Fungi</taxon>
        <taxon>Dikarya</taxon>
        <taxon>Ascomycota</taxon>
        <taxon>Pezizomycotina</taxon>
        <taxon>Leotiomycetes</taxon>
        <taxon>Helotiales</taxon>
        <taxon>Sclerotiniaceae</taxon>
        <taxon>Monilinia</taxon>
    </lineage>
</organism>
<feature type="region of interest" description="Disordered" evidence="1">
    <location>
        <begin position="567"/>
        <end position="606"/>
    </location>
</feature>
<dbReference type="Proteomes" id="UP000672032">
    <property type="component" value="Chromosome 4"/>
</dbReference>
<feature type="region of interest" description="Disordered" evidence="1">
    <location>
        <begin position="1"/>
        <end position="122"/>
    </location>
</feature>
<dbReference type="AlphaFoldDB" id="A0A8A3PEA4"/>
<feature type="compositionally biased region" description="Polar residues" evidence="1">
    <location>
        <begin position="1"/>
        <end position="46"/>
    </location>
</feature>
<reference evidence="2" key="1">
    <citation type="submission" date="2020-10" db="EMBL/GenBank/DDBJ databases">
        <title>Genome Sequence of Monilinia vaccinii-corymbosi Sheds Light on Mummy Berry Disease Infection of Blueberry and Mating Type.</title>
        <authorList>
            <person name="Yow A.G."/>
            <person name="Zhang Y."/>
            <person name="Bansal K."/>
            <person name="Eacker S.M."/>
            <person name="Sullivan S."/>
            <person name="Liachko I."/>
            <person name="Cubeta M.A."/>
            <person name="Rollins J.A."/>
            <person name="Ashrafi H."/>
        </authorList>
    </citation>
    <scope>NUCLEOTIDE SEQUENCE</scope>
    <source>
        <strain evidence="2">RL-1</strain>
    </source>
</reference>
<feature type="compositionally biased region" description="Basic residues" evidence="1">
    <location>
        <begin position="52"/>
        <end position="62"/>
    </location>
</feature>
<dbReference type="OrthoDB" id="3552116at2759"/>
<protein>
    <submittedName>
        <fullName evidence="2">Uncharacterized protein</fullName>
    </submittedName>
</protein>
<dbReference type="EMBL" id="CP063408">
    <property type="protein sequence ID" value="QSZ33405.1"/>
    <property type="molecule type" value="Genomic_DNA"/>
</dbReference>
<evidence type="ECO:0000256" key="1">
    <source>
        <dbReference type="SAM" id="MobiDB-lite"/>
    </source>
</evidence>
<gene>
    <name evidence="2" type="ORF">DSL72_004973</name>
</gene>
<feature type="compositionally biased region" description="Basic and acidic residues" evidence="1">
    <location>
        <begin position="105"/>
        <end position="117"/>
    </location>
</feature>
<accession>A0A8A3PEA4</accession>
<feature type="region of interest" description="Disordered" evidence="1">
    <location>
        <begin position="618"/>
        <end position="637"/>
    </location>
</feature>
<evidence type="ECO:0000313" key="2">
    <source>
        <dbReference type="EMBL" id="QSZ33405.1"/>
    </source>
</evidence>
<feature type="region of interest" description="Disordered" evidence="1">
    <location>
        <begin position="194"/>
        <end position="299"/>
    </location>
</feature>
<feature type="region of interest" description="Disordered" evidence="1">
    <location>
        <begin position="138"/>
        <end position="161"/>
    </location>
</feature>
<evidence type="ECO:0000313" key="3">
    <source>
        <dbReference type="Proteomes" id="UP000672032"/>
    </source>
</evidence>
<proteinExistence type="predicted"/>
<sequence>MPPTNSLRSSAKSSLTKTTPNVAPPQEQSNMKINTPTEIRSGSGIRSTAVRRASRLFGKKKTGRPDDARSPITLTSQANRATFMIPPPLKKGPRPQSPIANHLGVEAEKPAHPDSEPKPLPLSWHRRYNEFRAAEMVAEEPAEKATEESSPSFVVGKESGVKQEASGACSSFVFEEGNDMEEDPEEDYLPLVAQNKGKGKDLGETPEENSEVSSTADLPAVATPKLRPELLRVSLLTKKDKGKGKAVGEGTEESTQPSGSDCISGSLPQISDDYNGSGEPAWASSSNDMSATVTQSSYTEIRSDEHPVISRSKAMKSWVPITTNPQANSLKRMPASHDMIDEGLHDRRRVVVGIPRPEALTLVFKTGKEDPKRPGVMQHLSTVTYQYEKTKVDWNSAVFVKGLNKWRNQILLRVLGSKSETRWKWTHGEMMALCDIVEAHLKSPKVNGLWMSIDWELVATVYNEQFEGVTQSAGELYARIKYKSVNGIESTSNPGKTMLASRNAPVRSSDTVRSQMLNFSDPRATNLVKIGKGQKQAAGLGSSSLGFCIGGESAWPANVPLKAIRFARGSRTPGPSLKRHRQNNEGSDEDDKQGRPPTKKSKLVASAGLRGSALSNGYDPNFNYADDSPPSGDVQGRQFLEDSPLRLARAHVRIMRAMAKAQHLLNPGGVPTNAAVDVVAVTSQ</sequence>